<dbReference type="InterPro" id="IPR029058">
    <property type="entry name" value="AB_hydrolase_fold"/>
</dbReference>
<evidence type="ECO:0000313" key="8">
    <source>
        <dbReference type="EMBL" id="PSN74105.1"/>
    </source>
</evidence>
<dbReference type="PANTHER" id="PTHR12265">
    <property type="entry name" value="TRANSMEMBRANE PROTEIN 53"/>
    <property type="match status" value="1"/>
</dbReference>
<keyword evidence="4 7" id="KW-0472">Membrane</keyword>
<comment type="similarity">
    <text evidence="1">Belongs to the TMEM53 family.</text>
</comment>
<dbReference type="GO" id="GO:0005640">
    <property type="term" value="C:nuclear outer membrane"/>
    <property type="evidence" value="ECO:0007669"/>
    <property type="project" value="UniProtKB-SubCell"/>
</dbReference>
<keyword evidence="2 7" id="KW-0812">Transmembrane</keyword>
<evidence type="ECO:0000256" key="1">
    <source>
        <dbReference type="ARBA" id="ARBA00007387"/>
    </source>
</evidence>
<evidence type="ECO:0000256" key="7">
    <source>
        <dbReference type="SAM" id="Phobius"/>
    </source>
</evidence>
<accession>A0A2T2P8Y5</accession>
<dbReference type="InterPro" id="IPR008547">
    <property type="entry name" value="DUF829_TMEM53"/>
</dbReference>
<dbReference type="AlphaFoldDB" id="A0A2T2P8Y5"/>
<keyword evidence="3 7" id="KW-1133">Transmembrane helix</keyword>
<protein>
    <submittedName>
        <fullName evidence="8">Indole-diterpene biosynthesis protein-like protein PaxU</fullName>
    </submittedName>
</protein>
<evidence type="ECO:0000256" key="2">
    <source>
        <dbReference type="ARBA" id="ARBA00022692"/>
    </source>
</evidence>
<organism evidence="8 9">
    <name type="scientific">Corynespora cassiicola Philippines</name>
    <dbReference type="NCBI Taxonomy" id="1448308"/>
    <lineage>
        <taxon>Eukaryota</taxon>
        <taxon>Fungi</taxon>
        <taxon>Dikarya</taxon>
        <taxon>Ascomycota</taxon>
        <taxon>Pezizomycotina</taxon>
        <taxon>Dothideomycetes</taxon>
        <taxon>Pleosporomycetidae</taxon>
        <taxon>Pleosporales</taxon>
        <taxon>Corynesporascaceae</taxon>
        <taxon>Corynespora</taxon>
    </lineage>
</organism>
<proteinExistence type="inferred from homology"/>
<dbReference type="PANTHER" id="PTHR12265:SF30">
    <property type="entry name" value="TRANSMEMBRANE PROTEIN 53"/>
    <property type="match status" value="1"/>
</dbReference>
<comment type="subcellular location">
    <subcellularLocation>
        <location evidence="6">Nucleus outer membrane</location>
        <topology evidence="6">Single-pass membrane protein</topology>
    </subcellularLocation>
</comment>
<dbReference type="OrthoDB" id="77878at2759"/>
<evidence type="ECO:0000256" key="4">
    <source>
        <dbReference type="ARBA" id="ARBA00023136"/>
    </source>
</evidence>
<dbReference type="EMBL" id="KZ678128">
    <property type="protein sequence ID" value="PSN74105.1"/>
    <property type="molecule type" value="Genomic_DNA"/>
</dbReference>
<name>A0A2T2P8Y5_CORCC</name>
<reference evidence="8 9" key="1">
    <citation type="journal article" date="2018" name="Front. Microbiol.">
        <title>Genome-Wide Analysis of Corynespora cassiicola Leaf Fall Disease Putative Effectors.</title>
        <authorList>
            <person name="Lopez D."/>
            <person name="Ribeiro S."/>
            <person name="Label P."/>
            <person name="Fumanal B."/>
            <person name="Venisse J.S."/>
            <person name="Kohler A."/>
            <person name="de Oliveira R.R."/>
            <person name="Labutti K."/>
            <person name="Lipzen A."/>
            <person name="Lail K."/>
            <person name="Bauer D."/>
            <person name="Ohm R.A."/>
            <person name="Barry K.W."/>
            <person name="Spatafora J."/>
            <person name="Grigoriev I.V."/>
            <person name="Martin F.M."/>
            <person name="Pujade-Renaud V."/>
        </authorList>
    </citation>
    <scope>NUCLEOTIDE SEQUENCE [LARGE SCALE GENOMIC DNA]</scope>
    <source>
        <strain evidence="8 9">Philippines</strain>
    </source>
</reference>
<feature type="transmembrane region" description="Helical" evidence="7">
    <location>
        <begin position="164"/>
        <end position="184"/>
    </location>
</feature>
<keyword evidence="5" id="KW-0539">Nucleus</keyword>
<dbReference type="SUPFAM" id="SSF53474">
    <property type="entry name" value="alpha/beta-Hydrolases"/>
    <property type="match status" value="1"/>
</dbReference>
<dbReference type="Pfam" id="PF05705">
    <property type="entry name" value="DUF829"/>
    <property type="match status" value="1"/>
</dbReference>
<sequence length="279" mass="31757">MGSETPNAGEPFSSFQRIGYKTLLYTPDTYAATKDPLVLFFSWNAAAPKHIAKYIVAYRKLFPNARILLVQCDTPDMFQRQAVYETRLDPALEVTKSHVKSGGELLVHSFSMGGLNQLTEFAKAWLKSEGSVLPMRAHMMDSSPGKGNWKRSHAAIAMSLPRSWIFRLFGSTIVHLFLFAVFLYHQVTRSEHKFVVIWRQINDEQLFDHRTPRVYLYSKADQMIGCDEVEQSAAEAKAKGRDITLVRFENSAHAGHVREDEGKYWNAVMEAWKAGPRQP</sequence>
<dbReference type="Proteomes" id="UP000240883">
    <property type="component" value="Unassembled WGS sequence"/>
</dbReference>
<keyword evidence="9" id="KW-1185">Reference proteome</keyword>
<evidence type="ECO:0000256" key="3">
    <source>
        <dbReference type="ARBA" id="ARBA00022989"/>
    </source>
</evidence>
<gene>
    <name evidence="8" type="ORF">BS50DRAFT_7846</name>
</gene>
<evidence type="ECO:0000313" key="9">
    <source>
        <dbReference type="Proteomes" id="UP000240883"/>
    </source>
</evidence>
<evidence type="ECO:0000256" key="5">
    <source>
        <dbReference type="ARBA" id="ARBA00023242"/>
    </source>
</evidence>
<evidence type="ECO:0000256" key="6">
    <source>
        <dbReference type="ARBA" id="ARBA00034303"/>
    </source>
</evidence>